<dbReference type="PANTHER" id="PTHR24322:SF736">
    <property type="entry name" value="RETINOL DEHYDROGENASE 10"/>
    <property type="match status" value="1"/>
</dbReference>
<evidence type="ECO:0000256" key="2">
    <source>
        <dbReference type="ARBA" id="ARBA00022857"/>
    </source>
</evidence>
<accession>A0A3N4HT70</accession>
<evidence type="ECO:0000313" key="5">
    <source>
        <dbReference type="EMBL" id="RPA76206.1"/>
    </source>
</evidence>
<dbReference type="PANTHER" id="PTHR24322">
    <property type="entry name" value="PKSB"/>
    <property type="match status" value="1"/>
</dbReference>
<keyword evidence="2" id="KW-0521">NADP</keyword>
<organism evidence="5 6">
    <name type="scientific">Ascobolus immersus RN42</name>
    <dbReference type="NCBI Taxonomy" id="1160509"/>
    <lineage>
        <taxon>Eukaryota</taxon>
        <taxon>Fungi</taxon>
        <taxon>Dikarya</taxon>
        <taxon>Ascomycota</taxon>
        <taxon>Pezizomycotina</taxon>
        <taxon>Pezizomycetes</taxon>
        <taxon>Pezizales</taxon>
        <taxon>Ascobolaceae</taxon>
        <taxon>Ascobolus</taxon>
    </lineage>
</organism>
<dbReference type="OrthoDB" id="10253736at2759"/>
<dbReference type="STRING" id="1160509.A0A3N4HT70"/>
<dbReference type="InterPro" id="IPR020904">
    <property type="entry name" value="Sc_DH/Rdtase_CS"/>
</dbReference>
<dbReference type="PRINTS" id="PR00080">
    <property type="entry name" value="SDRFAMILY"/>
</dbReference>
<keyword evidence="6" id="KW-1185">Reference proteome</keyword>
<sequence>DVVLITGGCGGVGRGVVEELVRRVPGTKVVVLDAVEWGGEKPPNVHTYKVDLTNIPALTSTISSIQATHGLPTILINNAGICHGKFLLDTTPSDLQKTFSVNLFAHHTLLRLLLPSMIENNHGHIITIGSITAHLVAPRLVDYAASKAAVLSLHEGLSMELRHVYKARKVRTSIILPGHIKTELFRGYDNTAPGFLVPSLEVGTVVEEVVKTVLGGRSRHVVVPVAQNAFLMVSAVPSWPLWLQTEARDHAATNMANFQGRQVLDPDAERKEE</sequence>
<evidence type="ECO:0000313" key="6">
    <source>
        <dbReference type="Proteomes" id="UP000275078"/>
    </source>
</evidence>
<keyword evidence="3" id="KW-0560">Oxidoreductase</keyword>
<dbReference type="Proteomes" id="UP000275078">
    <property type="component" value="Unassembled WGS sequence"/>
</dbReference>
<dbReference type="AlphaFoldDB" id="A0A3N4HT70"/>
<dbReference type="InterPro" id="IPR002347">
    <property type="entry name" value="SDR_fam"/>
</dbReference>
<dbReference type="PROSITE" id="PS00061">
    <property type="entry name" value="ADH_SHORT"/>
    <property type="match status" value="1"/>
</dbReference>
<evidence type="ECO:0000256" key="1">
    <source>
        <dbReference type="ARBA" id="ARBA00006484"/>
    </source>
</evidence>
<protein>
    <submittedName>
        <fullName evidence="5">NAD(P)-binding protein</fullName>
    </submittedName>
</protein>
<evidence type="ECO:0000256" key="3">
    <source>
        <dbReference type="ARBA" id="ARBA00023002"/>
    </source>
</evidence>
<dbReference type="PRINTS" id="PR00081">
    <property type="entry name" value="GDHRDH"/>
</dbReference>
<evidence type="ECO:0000256" key="4">
    <source>
        <dbReference type="RuleBase" id="RU000363"/>
    </source>
</evidence>
<comment type="similarity">
    <text evidence="1 4">Belongs to the short-chain dehydrogenases/reductases (SDR) family.</text>
</comment>
<dbReference type="GO" id="GO:0016616">
    <property type="term" value="F:oxidoreductase activity, acting on the CH-OH group of donors, NAD or NADP as acceptor"/>
    <property type="evidence" value="ECO:0007669"/>
    <property type="project" value="TreeGrafter"/>
</dbReference>
<dbReference type="EMBL" id="ML119749">
    <property type="protein sequence ID" value="RPA76206.1"/>
    <property type="molecule type" value="Genomic_DNA"/>
</dbReference>
<feature type="non-terminal residue" evidence="5">
    <location>
        <position position="1"/>
    </location>
</feature>
<dbReference type="Gene3D" id="3.40.50.720">
    <property type="entry name" value="NAD(P)-binding Rossmann-like Domain"/>
    <property type="match status" value="1"/>
</dbReference>
<gene>
    <name evidence="5" type="ORF">BJ508DRAFT_213852</name>
</gene>
<proteinExistence type="inferred from homology"/>
<reference evidence="5 6" key="1">
    <citation type="journal article" date="2018" name="Nat. Ecol. Evol.">
        <title>Pezizomycetes genomes reveal the molecular basis of ectomycorrhizal truffle lifestyle.</title>
        <authorList>
            <person name="Murat C."/>
            <person name="Payen T."/>
            <person name="Noel B."/>
            <person name="Kuo A."/>
            <person name="Morin E."/>
            <person name="Chen J."/>
            <person name="Kohler A."/>
            <person name="Krizsan K."/>
            <person name="Balestrini R."/>
            <person name="Da Silva C."/>
            <person name="Montanini B."/>
            <person name="Hainaut M."/>
            <person name="Levati E."/>
            <person name="Barry K.W."/>
            <person name="Belfiori B."/>
            <person name="Cichocki N."/>
            <person name="Clum A."/>
            <person name="Dockter R.B."/>
            <person name="Fauchery L."/>
            <person name="Guy J."/>
            <person name="Iotti M."/>
            <person name="Le Tacon F."/>
            <person name="Lindquist E.A."/>
            <person name="Lipzen A."/>
            <person name="Malagnac F."/>
            <person name="Mello A."/>
            <person name="Molinier V."/>
            <person name="Miyauchi S."/>
            <person name="Poulain J."/>
            <person name="Riccioni C."/>
            <person name="Rubini A."/>
            <person name="Sitrit Y."/>
            <person name="Splivallo R."/>
            <person name="Traeger S."/>
            <person name="Wang M."/>
            <person name="Zifcakova L."/>
            <person name="Wipf D."/>
            <person name="Zambonelli A."/>
            <person name="Paolocci F."/>
            <person name="Nowrousian M."/>
            <person name="Ottonello S."/>
            <person name="Baldrian P."/>
            <person name="Spatafora J.W."/>
            <person name="Henrissat B."/>
            <person name="Nagy L.G."/>
            <person name="Aury J.M."/>
            <person name="Wincker P."/>
            <person name="Grigoriev I.V."/>
            <person name="Bonfante P."/>
            <person name="Martin F.M."/>
        </authorList>
    </citation>
    <scope>NUCLEOTIDE SEQUENCE [LARGE SCALE GENOMIC DNA]</scope>
    <source>
        <strain evidence="5 6">RN42</strain>
    </source>
</reference>
<dbReference type="InterPro" id="IPR036291">
    <property type="entry name" value="NAD(P)-bd_dom_sf"/>
</dbReference>
<name>A0A3N4HT70_ASCIM</name>
<dbReference type="SUPFAM" id="SSF51735">
    <property type="entry name" value="NAD(P)-binding Rossmann-fold domains"/>
    <property type="match status" value="1"/>
</dbReference>
<dbReference type="Pfam" id="PF00106">
    <property type="entry name" value="adh_short"/>
    <property type="match status" value="1"/>
</dbReference>